<accession>W9SEW7</accession>
<feature type="region of interest" description="Disordered" evidence="1">
    <location>
        <begin position="1"/>
        <end position="49"/>
    </location>
</feature>
<feature type="compositionally biased region" description="Basic and acidic residues" evidence="1">
    <location>
        <begin position="1"/>
        <end position="11"/>
    </location>
</feature>
<gene>
    <name evidence="2" type="ORF">L484_003764</name>
</gene>
<keyword evidence="3" id="KW-1185">Reference proteome</keyword>
<dbReference type="AlphaFoldDB" id="W9SEW7"/>
<dbReference type="EMBL" id="KE346063">
    <property type="protein sequence ID" value="EXC25276.1"/>
    <property type="molecule type" value="Genomic_DNA"/>
</dbReference>
<name>W9SEW7_9ROSA</name>
<organism evidence="2 3">
    <name type="scientific">Morus notabilis</name>
    <dbReference type="NCBI Taxonomy" id="981085"/>
    <lineage>
        <taxon>Eukaryota</taxon>
        <taxon>Viridiplantae</taxon>
        <taxon>Streptophyta</taxon>
        <taxon>Embryophyta</taxon>
        <taxon>Tracheophyta</taxon>
        <taxon>Spermatophyta</taxon>
        <taxon>Magnoliopsida</taxon>
        <taxon>eudicotyledons</taxon>
        <taxon>Gunneridae</taxon>
        <taxon>Pentapetalae</taxon>
        <taxon>rosids</taxon>
        <taxon>fabids</taxon>
        <taxon>Rosales</taxon>
        <taxon>Moraceae</taxon>
        <taxon>Moreae</taxon>
        <taxon>Morus</taxon>
    </lineage>
</organism>
<reference evidence="3" key="1">
    <citation type="submission" date="2013-01" db="EMBL/GenBank/DDBJ databases">
        <title>Draft Genome Sequence of a Mulberry Tree, Morus notabilis C.K. Schneid.</title>
        <authorList>
            <person name="He N."/>
            <person name="Zhao S."/>
        </authorList>
    </citation>
    <scope>NUCLEOTIDE SEQUENCE</scope>
</reference>
<evidence type="ECO:0000313" key="3">
    <source>
        <dbReference type="Proteomes" id="UP000030645"/>
    </source>
</evidence>
<sequence length="70" mass="7853">MFAKGWPEDPSSRLQGIRTGVIEQQPASTSRPIVLNTKEKDEDEYGDIHEEPVVAQRPRHRRVPLATSSG</sequence>
<proteinExistence type="predicted"/>
<evidence type="ECO:0000256" key="1">
    <source>
        <dbReference type="SAM" id="MobiDB-lite"/>
    </source>
</evidence>
<protein>
    <submittedName>
        <fullName evidence="2">Uncharacterized protein</fullName>
    </submittedName>
</protein>
<evidence type="ECO:0000313" key="2">
    <source>
        <dbReference type="EMBL" id="EXC25276.1"/>
    </source>
</evidence>
<dbReference type="Proteomes" id="UP000030645">
    <property type="component" value="Unassembled WGS sequence"/>
</dbReference>